<evidence type="ECO:0000259" key="7">
    <source>
        <dbReference type="SMART" id="SM00479"/>
    </source>
</evidence>
<dbReference type="SUPFAM" id="SSF53098">
    <property type="entry name" value="Ribonuclease H-like"/>
    <property type="match status" value="1"/>
</dbReference>
<keyword evidence="9" id="KW-1185">Reference proteome</keyword>
<dbReference type="PANTHER" id="PTHR12801">
    <property type="entry name" value="RNA EXONUCLEASE REXO1 / RECO3 FAMILY MEMBER-RELATED"/>
    <property type="match status" value="1"/>
</dbReference>
<gene>
    <name evidence="8" type="ORF">AAG570_013352</name>
</gene>
<dbReference type="AlphaFoldDB" id="A0ABD0YUG1"/>
<dbReference type="CDD" id="cd06145">
    <property type="entry name" value="REX1_like"/>
    <property type="match status" value="1"/>
</dbReference>
<keyword evidence="3" id="KW-0540">Nuclease</keyword>
<evidence type="ECO:0000256" key="4">
    <source>
        <dbReference type="ARBA" id="ARBA00022801"/>
    </source>
</evidence>
<keyword evidence="5" id="KW-0269">Exonuclease</keyword>
<dbReference type="InterPro" id="IPR034922">
    <property type="entry name" value="REX1-like_exo"/>
</dbReference>
<reference evidence="8 9" key="1">
    <citation type="submission" date="2024-07" db="EMBL/GenBank/DDBJ databases">
        <title>Chromosome-level genome assembly of the water stick insect Ranatra chinensis (Heteroptera: Nepidae).</title>
        <authorList>
            <person name="Liu X."/>
        </authorList>
    </citation>
    <scope>NUCLEOTIDE SEQUENCE [LARGE SCALE GENOMIC DNA]</scope>
    <source>
        <strain evidence="8">Cailab_2021Rc</strain>
        <tissue evidence="8">Muscle</tissue>
    </source>
</reference>
<evidence type="ECO:0000256" key="2">
    <source>
        <dbReference type="ARBA" id="ARBA00006357"/>
    </source>
</evidence>
<keyword evidence="6" id="KW-0539">Nucleus</keyword>
<evidence type="ECO:0000256" key="1">
    <source>
        <dbReference type="ARBA" id="ARBA00004123"/>
    </source>
</evidence>
<keyword evidence="4" id="KW-0378">Hydrolase</keyword>
<dbReference type="GO" id="GO:0005634">
    <property type="term" value="C:nucleus"/>
    <property type="evidence" value="ECO:0007669"/>
    <property type="project" value="UniProtKB-SubCell"/>
</dbReference>
<comment type="caution">
    <text evidence="8">The sequence shown here is derived from an EMBL/GenBank/DDBJ whole genome shotgun (WGS) entry which is preliminary data.</text>
</comment>
<dbReference type="InterPro" id="IPR036397">
    <property type="entry name" value="RNaseH_sf"/>
</dbReference>
<dbReference type="SMART" id="SM00479">
    <property type="entry name" value="EXOIII"/>
    <property type="match status" value="1"/>
</dbReference>
<proteinExistence type="inferred from homology"/>
<dbReference type="InterPro" id="IPR013520">
    <property type="entry name" value="Ribonucl_H"/>
</dbReference>
<evidence type="ECO:0000313" key="8">
    <source>
        <dbReference type="EMBL" id="KAL1128818.1"/>
    </source>
</evidence>
<evidence type="ECO:0000256" key="6">
    <source>
        <dbReference type="ARBA" id="ARBA00023242"/>
    </source>
</evidence>
<evidence type="ECO:0000256" key="5">
    <source>
        <dbReference type="ARBA" id="ARBA00022839"/>
    </source>
</evidence>
<comment type="similarity">
    <text evidence="2">Belongs to the REXO1/REXO3 family.</text>
</comment>
<dbReference type="InterPro" id="IPR047021">
    <property type="entry name" value="REXO1/3/4-like"/>
</dbReference>
<protein>
    <recommendedName>
        <fullName evidence="7">Exonuclease domain-containing protein</fullName>
    </recommendedName>
</protein>
<dbReference type="InterPro" id="IPR012337">
    <property type="entry name" value="RNaseH-like_sf"/>
</dbReference>
<evidence type="ECO:0000313" key="9">
    <source>
        <dbReference type="Proteomes" id="UP001558652"/>
    </source>
</evidence>
<organism evidence="8 9">
    <name type="scientific">Ranatra chinensis</name>
    <dbReference type="NCBI Taxonomy" id="642074"/>
    <lineage>
        <taxon>Eukaryota</taxon>
        <taxon>Metazoa</taxon>
        <taxon>Ecdysozoa</taxon>
        <taxon>Arthropoda</taxon>
        <taxon>Hexapoda</taxon>
        <taxon>Insecta</taxon>
        <taxon>Pterygota</taxon>
        <taxon>Neoptera</taxon>
        <taxon>Paraneoptera</taxon>
        <taxon>Hemiptera</taxon>
        <taxon>Heteroptera</taxon>
        <taxon>Panheteroptera</taxon>
        <taxon>Nepomorpha</taxon>
        <taxon>Nepidae</taxon>
        <taxon>Ranatrinae</taxon>
        <taxon>Ranatra</taxon>
    </lineage>
</organism>
<dbReference type="FunFam" id="3.30.420.10:FF:000019">
    <property type="entry name" value="RNA exonuclease NEF-sp"/>
    <property type="match status" value="1"/>
</dbReference>
<dbReference type="Pfam" id="PF00929">
    <property type="entry name" value="RNase_T"/>
    <property type="match status" value="1"/>
</dbReference>
<evidence type="ECO:0000256" key="3">
    <source>
        <dbReference type="ARBA" id="ARBA00022722"/>
    </source>
</evidence>
<feature type="domain" description="Exonuclease" evidence="7">
    <location>
        <begin position="36"/>
        <end position="195"/>
    </location>
</feature>
<dbReference type="Proteomes" id="UP001558652">
    <property type="component" value="Unassembled WGS sequence"/>
</dbReference>
<accession>A0ABD0YUG1</accession>
<dbReference type="PANTHER" id="PTHR12801:SF82">
    <property type="entry name" value="RNA EXONUCLEASE 5"/>
    <property type="match status" value="1"/>
</dbReference>
<dbReference type="EMBL" id="JBFDAA010000009">
    <property type="protein sequence ID" value="KAL1128818.1"/>
    <property type="molecule type" value="Genomic_DNA"/>
</dbReference>
<dbReference type="GO" id="GO:0004527">
    <property type="term" value="F:exonuclease activity"/>
    <property type="evidence" value="ECO:0007669"/>
    <property type="project" value="UniProtKB-KW"/>
</dbReference>
<name>A0ABD0YUG1_9HEMI</name>
<sequence length="202" mass="23089">MVLENYPIPLKGELSQKYADYVMTCDSYVEVSAQSPMWGLDCEMCMTPAGSELTRVTVVNEQHEVVYNSLVKPYNPITNYLTKFSGITKKMLEDVNTRLEDVQRDLRAIIPPDCILVGQSLNMDLHALKMIHPYVIDTSIVFNISGERSRKSKLRVLVLEFLSETIQGSDKGHDSKEDAISALKLVQKKLQHSTYYICRYRF</sequence>
<dbReference type="Gene3D" id="3.30.420.10">
    <property type="entry name" value="Ribonuclease H-like superfamily/Ribonuclease H"/>
    <property type="match status" value="1"/>
</dbReference>
<comment type="subcellular location">
    <subcellularLocation>
        <location evidence="1">Nucleus</location>
    </subcellularLocation>
</comment>